<keyword evidence="1" id="KW-0812">Transmembrane</keyword>
<proteinExistence type="predicted"/>
<name>A0A5M6CUK8_9BACT</name>
<accession>A0A5M6CUK8</accession>
<keyword evidence="1" id="KW-0472">Membrane</keyword>
<dbReference type="AlphaFoldDB" id="A0A5M6CUK8"/>
<gene>
    <name evidence="2" type="ORF">FYK55_26495</name>
</gene>
<reference evidence="2 3" key="1">
    <citation type="submission" date="2019-08" db="EMBL/GenBank/DDBJ databases">
        <authorList>
            <person name="Dhanesh K."/>
            <person name="Kumar G."/>
            <person name="Sasikala C."/>
            <person name="Venkata Ramana C."/>
        </authorList>
    </citation>
    <scope>NUCLEOTIDE SEQUENCE [LARGE SCALE GENOMIC DNA]</scope>
    <source>
        <strain evidence="2 3">JC645</strain>
    </source>
</reference>
<comment type="caution">
    <text evidence="2">The sequence shown here is derived from an EMBL/GenBank/DDBJ whole genome shotgun (WGS) entry which is preliminary data.</text>
</comment>
<feature type="transmembrane region" description="Helical" evidence="1">
    <location>
        <begin position="12"/>
        <end position="34"/>
    </location>
</feature>
<evidence type="ECO:0000313" key="3">
    <source>
        <dbReference type="Proteomes" id="UP000324479"/>
    </source>
</evidence>
<dbReference type="EMBL" id="VWOX01000026">
    <property type="protein sequence ID" value="KAA5538753.1"/>
    <property type="molecule type" value="Genomic_DNA"/>
</dbReference>
<evidence type="ECO:0000256" key="1">
    <source>
        <dbReference type="SAM" id="Phobius"/>
    </source>
</evidence>
<sequence>MNAPATSRDLTLYGVVLTPITLLILLLVGSAVRWQIGQGQIEPLMADEFGSKTMAAPSPIAHRYESQTSAAQTAAFREVVHASTSLCDTYRELLLADEERIEERIDLSGPLADADWPLAPFVQRFASDAQPVLRAFDDLDFDAKPFWLPLALDNRGESWSDIAEFRSLANVLRLEFQDAVRQSEPDRALAALRRLHQAFEKPIPPGFVYFENTRLQCYRMLFDSVLWSLSSGIWNEEQLQQLQTLLSSPMDLNGRAKQAAEANLLDHARWLRNGERFESYSDGVLDDFATAPSNRLAFLRSHQEQMERIDVTRPSRVLRGADGIDPQVVVGLGELDTLLQIPFTTDADQRARSFSFTDSIVYADWLHLNRQRLARTGVAIAQYELENGSFPDSLSQLSKVGLPVSETQNVFGSSFGYEVDGQDAWLSNTVEGEVGLKLPVPVYRNWRFHRVRIR</sequence>
<organism evidence="2 3">
    <name type="scientific">Roseiconus nitratireducens</name>
    <dbReference type="NCBI Taxonomy" id="2605748"/>
    <lineage>
        <taxon>Bacteria</taxon>
        <taxon>Pseudomonadati</taxon>
        <taxon>Planctomycetota</taxon>
        <taxon>Planctomycetia</taxon>
        <taxon>Pirellulales</taxon>
        <taxon>Pirellulaceae</taxon>
        <taxon>Roseiconus</taxon>
    </lineage>
</organism>
<protein>
    <submittedName>
        <fullName evidence="2">Uncharacterized protein</fullName>
    </submittedName>
</protein>
<dbReference type="RefSeq" id="WP_150079661.1">
    <property type="nucleotide sequence ID" value="NZ_VWOX01000026.1"/>
</dbReference>
<evidence type="ECO:0000313" key="2">
    <source>
        <dbReference type="EMBL" id="KAA5538753.1"/>
    </source>
</evidence>
<keyword evidence="3" id="KW-1185">Reference proteome</keyword>
<dbReference type="Proteomes" id="UP000324479">
    <property type="component" value="Unassembled WGS sequence"/>
</dbReference>
<keyword evidence="1" id="KW-1133">Transmembrane helix</keyword>